<keyword evidence="4" id="KW-1185">Reference proteome</keyword>
<evidence type="ECO:0000313" key="4">
    <source>
        <dbReference type="Proteomes" id="UP000694844"/>
    </source>
</evidence>
<dbReference type="AlphaFoldDB" id="A0A8B8CA99"/>
<dbReference type="Pfam" id="PF05699">
    <property type="entry name" value="Dimer_Tnp_hAT"/>
    <property type="match status" value="1"/>
</dbReference>
<dbReference type="Pfam" id="PF14291">
    <property type="entry name" value="DUF4371"/>
    <property type="match status" value="1"/>
</dbReference>
<accession>A0A8B8CA99</accession>
<gene>
    <name evidence="5" type="primary">LOC111116906</name>
</gene>
<dbReference type="InterPro" id="IPR008906">
    <property type="entry name" value="HATC_C_dom"/>
</dbReference>
<proteinExistence type="predicted"/>
<reference evidence="5" key="1">
    <citation type="submission" date="2025-08" db="UniProtKB">
        <authorList>
            <consortium name="RefSeq"/>
        </authorList>
    </citation>
    <scope>IDENTIFICATION</scope>
    <source>
        <tissue evidence="5">Whole sample</tissue>
    </source>
</reference>
<organism evidence="4 5">
    <name type="scientific">Crassostrea virginica</name>
    <name type="common">Eastern oyster</name>
    <dbReference type="NCBI Taxonomy" id="6565"/>
    <lineage>
        <taxon>Eukaryota</taxon>
        <taxon>Metazoa</taxon>
        <taxon>Spiralia</taxon>
        <taxon>Lophotrochozoa</taxon>
        <taxon>Mollusca</taxon>
        <taxon>Bivalvia</taxon>
        <taxon>Autobranchia</taxon>
        <taxon>Pteriomorphia</taxon>
        <taxon>Ostreida</taxon>
        <taxon>Ostreoidea</taxon>
        <taxon>Ostreidae</taxon>
        <taxon>Crassostrea</taxon>
    </lineage>
</organism>
<feature type="domain" description="HAT C-terminal dimerisation" evidence="2">
    <location>
        <begin position="827"/>
        <end position="909"/>
    </location>
</feature>
<dbReference type="KEGG" id="cvn:111116906"/>
<dbReference type="GeneID" id="111116906"/>
<dbReference type="PANTHER" id="PTHR46289">
    <property type="entry name" value="52 KDA REPRESSOR OF THE INHIBITOR OF THE PROTEIN KINASE-LIKE PROTEIN-RELATED"/>
    <property type="match status" value="1"/>
</dbReference>
<evidence type="ECO:0000259" key="2">
    <source>
        <dbReference type="Pfam" id="PF05699"/>
    </source>
</evidence>
<keyword evidence="1" id="KW-0732">Signal</keyword>
<feature type="chain" id="PRO_5034010410" evidence="1">
    <location>
        <begin position="25"/>
        <end position="936"/>
    </location>
</feature>
<dbReference type="GO" id="GO:0046983">
    <property type="term" value="F:protein dimerization activity"/>
    <property type="evidence" value="ECO:0007669"/>
    <property type="project" value="InterPro"/>
</dbReference>
<evidence type="ECO:0000259" key="3">
    <source>
        <dbReference type="Pfam" id="PF14291"/>
    </source>
</evidence>
<protein>
    <submittedName>
        <fullName evidence="5">52 kDa repressor of the inhibitor of the protein kinase-like</fullName>
    </submittedName>
</protein>
<dbReference type="Proteomes" id="UP000694844">
    <property type="component" value="Chromosome 10"/>
</dbReference>
<dbReference type="InterPro" id="IPR025398">
    <property type="entry name" value="DUF4371"/>
</dbReference>
<dbReference type="PANTHER" id="PTHR46289:SF14">
    <property type="entry name" value="DUF4371 DOMAIN-CONTAINING PROTEIN"/>
    <property type="match status" value="1"/>
</dbReference>
<dbReference type="RefSeq" id="XP_022311666.1">
    <property type="nucleotide sequence ID" value="XM_022455958.1"/>
</dbReference>
<dbReference type="OrthoDB" id="10029684at2759"/>
<evidence type="ECO:0000256" key="1">
    <source>
        <dbReference type="SAM" id="SignalP"/>
    </source>
</evidence>
<feature type="domain" description="DUF4371" evidence="3">
    <location>
        <begin position="301"/>
        <end position="519"/>
    </location>
</feature>
<dbReference type="SUPFAM" id="SSF53098">
    <property type="entry name" value="Ribonuclease H-like"/>
    <property type="match status" value="1"/>
</dbReference>
<dbReference type="InterPro" id="IPR012337">
    <property type="entry name" value="RNaseH-like_sf"/>
</dbReference>
<evidence type="ECO:0000313" key="5">
    <source>
        <dbReference type="RefSeq" id="XP_022311666.1"/>
    </source>
</evidence>
<feature type="signal peptide" evidence="1">
    <location>
        <begin position="1"/>
        <end position="24"/>
    </location>
</feature>
<sequence>MKTCEDKSWSSMLHLLGLSSVLNCCIESVYPIANEGFRPLFHQSIYPLETTSNIDREAKFGILWSRDGNLDNQPGFSFEPNHFALLIPDKEMAEVPCYQTSKVWQQPQLSSFFKEGTRTEKSTACGVGEVSGVTGHGSVDLWESATESSSCYKRCNPNLEDTRTSLCHTENPSVSSTRPKGDACAFDICDYVTDGISLDARTKIKIIENRMPPVGYHFPTTHYKDKRRKSGYSARHCKRVWLEKYDLLCYSQMKDGIYCLACILFLAEMKYYKDDSIFVRAPCRDWKHFLEYWQLHEQCQYHQNSKDKMNNFMSSHYDPSLRIDTKITMLASANLEKNVAIMVSIIKCLEFCGRQGIAIRGHRDDTTSTSINKGNFKALLDMRIDAGDDVLKQHLSEGPKNATYISKTAQNELLECIGDFIKLKIVSEIKSQEGHNFFAIEADEIRDISNWEQLGIAVRYIKNHNAVERILAYVDCESTTGESICNAIVQCLKDCGLDPLMCRAQTYDGAGNMSGRLKGCRTLFLNYAPKAQYFHCASHILNLSLSQSCTQLEVQCMMSTLKDVALFFKYSPKRQRLLESCIETVNSERISAGNSKINNQKVKLLCETRWVERHTSLEEFEEMYAGVIECLSKICDAQSRAPWDSKTVTEARGLLSSISTPGFLCAFACNRYLFGFTRSLSLLLQGSHQDVVTAYQEIALIRDELKDVRVRADIEFKENVISIMEKLSLVSGTSISIPRRCNHQTLRGNVEAGTPEEYWRRTIFIPVVDHLISELTDRFQNLSQCAVRGLYLLPGTLSSLNDQVTCSIKEFFNDDMPTPSNFDQELKLWRRKWLNIEEPPSTLPTAIHSTNALMFPNIHRIFTLLLLIPVSSATVERGNSALKSIKTSQRSTMGQERLNALTLLQIHRDIELNYQQIVDIFIRKNPRRMTSNNPLK</sequence>
<name>A0A8B8CA99_CRAVI</name>
<dbReference type="InterPro" id="IPR052958">
    <property type="entry name" value="IFN-induced_PKR_regulator"/>
</dbReference>